<keyword evidence="2" id="KW-1185">Reference proteome</keyword>
<evidence type="ECO:0000313" key="1">
    <source>
        <dbReference type="EMBL" id="THG45303.1"/>
    </source>
</evidence>
<comment type="caution">
    <text evidence="1">The sequence shown here is derived from an EMBL/GenBank/DDBJ whole genome shotgun (WGS) entry which is preliminary data.</text>
</comment>
<reference evidence="1" key="1">
    <citation type="submission" date="2019-04" db="EMBL/GenBank/DDBJ databases">
        <title>Microbes associate with the intestines of laboratory mice.</title>
        <authorList>
            <person name="Navarre W."/>
            <person name="Wong E."/>
            <person name="Huang K.C."/>
            <person name="Tropini C."/>
            <person name="Ng K."/>
            <person name="Yu B."/>
        </authorList>
    </citation>
    <scope>NUCLEOTIDE SEQUENCE</scope>
    <source>
        <strain evidence="1">NM86_A22</strain>
    </source>
</reference>
<accession>A0AC61S3S2</accession>
<evidence type="ECO:0000313" key="2">
    <source>
        <dbReference type="Proteomes" id="UP000305401"/>
    </source>
</evidence>
<proteinExistence type="predicted"/>
<dbReference type="Proteomes" id="UP000305401">
    <property type="component" value="Unassembled WGS sequence"/>
</dbReference>
<organism evidence="1 2">
    <name type="scientific">Muribaculum caecicola</name>
    <dbReference type="NCBI Taxonomy" id="3038144"/>
    <lineage>
        <taxon>Bacteria</taxon>
        <taxon>Pseudomonadati</taxon>
        <taxon>Bacteroidota</taxon>
        <taxon>Bacteroidia</taxon>
        <taxon>Bacteroidales</taxon>
        <taxon>Muribaculaceae</taxon>
        <taxon>Muribaculum</taxon>
    </lineage>
</organism>
<gene>
    <name evidence="1" type="ORF">E5990_09075</name>
</gene>
<protein>
    <submittedName>
        <fullName evidence="1">Uncharacterized protein</fullName>
    </submittedName>
</protein>
<dbReference type="EMBL" id="SSTG01000136">
    <property type="protein sequence ID" value="THG45303.1"/>
    <property type="molecule type" value="Genomic_DNA"/>
</dbReference>
<sequence>MRKLLSMPGYTLSAMVLIIILYLTLHPKPLPDIGSGLFEGADKVVHMLMFLGMAGILGLDYLRSPAGRYKPEPPRFIVLLAVVISSAIGALVEVAQGAINMGRGEDFYDFLADVAGAIIAGLIMMLTWKRVYCWWWNREQ</sequence>
<name>A0AC61S3S2_9BACT</name>